<comment type="caution">
    <text evidence="2">The sequence shown here is derived from an EMBL/GenBank/DDBJ whole genome shotgun (WGS) entry which is preliminary data.</text>
</comment>
<evidence type="ECO:0000259" key="1">
    <source>
        <dbReference type="SMART" id="SM01117"/>
    </source>
</evidence>
<sequence>MVEKSFTIAELSQFDGQNGHPAYVAVDGTVYDVSNVDAWAGGQHHGNVAGKNLSAAILKSPHGKGVLQKLPVMGTLTE</sequence>
<name>A0A0R1JVY1_9LACO</name>
<dbReference type="GeneID" id="84783305"/>
<evidence type="ECO:0000313" key="2">
    <source>
        <dbReference type="EMBL" id="KRK72857.1"/>
    </source>
</evidence>
<dbReference type="OrthoDB" id="9785263at2"/>
<gene>
    <name evidence="2" type="ORF">FD30_GL001067</name>
</gene>
<accession>A0A0R1JVY1</accession>
<dbReference type="PATRIC" id="fig|1423773.3.peg.1095"/>
<feature type="domain" description="Cytochrome b5 heme-binding" evidence="1">
    <location>
        <begin position="6"/>
        <end position="77"/>
    </location>
</feature>
<dbReference type="SUPFAM" id="SSF55856">
    <property type="entry name" value="Cytochrome b5-like heme/steroid binding domain"/>
    <property type="match status" value="1"/>
</dbReference>
<dbReference type="RefSeq" id="WP_056945020.1">
    <property type="nucleotide sequence ID" value="NZ_AZDT01000066.1"/>
</dbReference>
<dbReference type="SMART" id="SM01117">
    <property type="entry name" value="Cyt-b5"/>
    <property type="match status" value="1"/>
</dbReference>
<dbReference type="AlphaFoldDB" id="A0A0R1JVY1"/>
<keyword evidence="3" id="KW-1185">Reference proteome</keyword>
<organism evidence="2 3">
    <name type="scientific">Levilactobacillus namurensis DSM 19117</name>
    <dbReference type="NCBI Taxonomy" id="1423773"/>
    <lineage>
        <taxon>Bacteria</taxon>
        <taxon>Bacillati</taxon>
        <taxon>Bacillota</taxon>
        <taxon>Bacilli</taxon>
        <taxon>Lactobacillales</taxon>
        <taxon>Lactobacillaceae</taxon>
        <taxon>Levilactobacillus</taxon>
    </lineage>
</organism>
<reference evidence="2 3" key="1">
    <citation type="journal article" date="2015" name="Genome Announc.">
        <title>Expanding the biotechnology potential of lactobacilli through comparative genomics of 213 strains and associated genera.</title>
        <authorList>
            <person name="Sun Z."/>
            <person name="Harris H.M."/>
            <person name="McCann A."/>
            <person name="Guo C."/>
            <person name="Argimon S."/>
            <person name="Zhang W."/>
            <person name="Yang X."/>
            <person name="Jeffery I.B."/>
            <person name="Cooney J.C."/>
            <person name="Kagawa T.F."/>
            <person name="Liu W."/>
            <person name="Song Y."/>
            <person name="Salvetti E."/>
            <person name="Wrobel A."/>
            <person name="Rasinkangas P."/>
            <person name="Parkhill J."/>
            <person name="Rea M.C."/>
            <person name="O'Sullivan O."/>
            <person name="Ritari J."/>
            <person name="Douillard F.P."/>
            <person name="Paul Ross R."/>
            <person name="Yang R."/>
            <person name="Briner A.E."/>
            <person name="Felis G.E."/>
            <person name="de Vos W.M."/>
            <person name="Barrangou R."/>
            <person name="Klaenhammer T.R."/>
            <person name="Caufield P.W."/>
            <person name="Cui Y."/>
            <person name="Zhang H."/>
            <person name="O'Toole P.W."/>
        </authorList>
    </citation>
    <scope>NUCLEOTIDE SEQUENCE [LARGE SCALE GENOMIC DNA]</scope>
    <source>
        <strain evidence="2 3">DSM 19117</strain>
    </source>
</reference>
<dbReference type="Proteomes" id="UP000051162">
    <property type="component" value="Unassembled WGS sequence"/>
</dbReference>
<dbReference type="InterPro" id="IPR001199">
    <property type="entry name" value="Cyt_B5-like_heme/steroid-bd"/>
</dbReference>
<protein>
    <recommendedName>
        <fullName evidence="1">Cytochrome b5 heme-binding domain-containing protein</fullName>
    </recommendedName>
</protein>
<evidence type="ECO:0000313" key="3">
    <source>
        <dbReference type="Proteomes" id="UP000051162"/>
    </source>
</evidence>
<dbReference type="InterPro" id="IPR036400">
    <property type="entry name" value="Cyt_B5-like_heme/steroid_sf"/>
</dbReference>
<dbReference type="EMBL" id="AZDT01000066">
    <property type="protein sequence ID" value="KRK72857.1"/>
    <property type="molecule type" value="Genomic_DNA"/>
</dbReference>
<proteinExistence type="predicted"/>
<dbReference type="Gene3D" id="3.10.120.10">
    <property type="entry name" value="Cytochrome b5-like heme/steroid binding domain"/>
    <property type="match status" value="1"/>
</dbReference>
<dbReference type="Pfam" id="PF00173">
    <property type="entry name" value="Cyt-b5"/>
    <property type="match status" value="1"/>
</dbReference>